<dbReference type="InterPro" id="IPR003658">
    <property type="entry name" value="Anti-sigma_ant"/>
</dbReference>
<dbReference type="CDD" id="cd07043">
    <property type="entry name" value="STAS_anti-anti-sigma_factors"/>
    <property type="match status" value="1"/>
</dbReference>
<evidence type="ECO:0000259" key="3">
    <source>
        <dbReference type="PROSITE" id="PS50801"/>
    </source>
</evidence>
<dbReference type="Proteomes" id="UP000323380">
    <property type="component" value="Unassembled WGS sequence"/>
</dbReference>
<reference evidence="4 5" key="1">
    <citation type="submission" date="2019-08" db="EMBL/GenBank/DDBJ databases">
        <title>Actinomadura sp. nov. CYP1-5 isolated from mountain soil.</title>
        <authorList>
            <person name="Songsumanus A."/>
            <person name="Kuncharoen N."/>
            <person name="Kudo T."/>
            <person name="Yuki M."/>
            <person name="Igarashi Y."/>
            <person name="Tanasupawat S."/>
        </authorList>
    </citation>
    <scope>NUCLEOTIDE SEQUENCE [LARGE SCALE GENOMIC DNA]</scope>
    <source>
        <strain evidence="4 5">JCM 14158</strain>
    </source>
</reference>
<dbReference type="InterPro" id="IPR036513">
    <property type="entry name" value="STAS_dom_sf"/>
</dbReference>
<dbReference type="SUPFAM" id="SSF52091">
    <property type="entry name" value="SpoIIaa-like"/>
    <property type="match status" value="1"/>
</dbReference>
<feature type="domain" description="STAS" evidence="3">
    <location>
        <begin position="33"/>
        <end position="134"/>
    </location>
</feature>
<dbReference type="PANTHER" id="PTHR33495:SF2">
    <property type="entry name" value="ANTI-SIGMA FACTOR ANTAGONIST TM_1081-RELATED"/>
    <property type="match status" value="1"/>
</dbReference>
<name>A0A5D0NTF7_9ACTN</name>
<evidence type="ECO:0000313" key="5">
    <source>
        <dbReference type="Proteomes" id="UP000323380"/>
    </source>
</evidence>
<dbReference type="GO" id="GO:0043856">
    <property type="term" value="F:anti-sigma factor antagonist activity"/>
    <property type="evidence" value="ECO:0007669"/>
    <property type="project" value="InterPro"/>
</dbReference>
<evidence type="ECO:0000313" key="4">
    <source>
        <dbReference type="EMBL" id="TYB47923.1"/>
    </source>
</evidence>
<dbReference type="Pfam" id="PF01740">
    <property type="entry name" value="STAS"/>
    <property type="match status" value="1"/>
</dbReference>
<dbReference type="InterPro" id="IPR002645">
    <property type="entry name" value="STAS_dom"/>
</dbReference>
<dbReference type="STRING" id="1220554.GCA_001552135_07910"/>
<gene>
    <name evidence="4" type="ORF">FXF69_01380</name>
</gene>
<organism evidence="4 5">
    <name type="scientific">Actinomadura chibensis</name>
    <dbReference type="NCBI Taxonomy" id="392828"/>
    <lineage>
        <taxon>Bacteria</taxon>
        <taxon>Bacillati</taxon>
        <taxon>Actinomycetota</taxon>
        <taxon>Actinomycetes</taxon>
        <taxon>Streptosporangiales</taxon>
        <taxon>Thermomonosporaceae</taxon>
        <taxon>Actinomadura</taxon>
    </lineage>
</organism>
<dbReference type="Gene3D" id="3.30.750.24">
    <property type="entry name" value="STAS domain"/>
    <property type="match status" value="1"/>
</dbReference>
<sequence length="137" mass="14692">MGEPVHRPAGTLPSGVLSVTQYDLTIDRPIRDDDVPVLRVAGDLDHHTAPRLREALEKVPFTAGQGVVLDLSDLAYCDSTGVTVLVNAYKRSKPTGGRLLIAGLNPDLLQVFTIIGLDQVFVFHPTVDEAVAASHQA</sequence>
<dbReference type="PROSITE" id="PS50801">
    <property type="entry name" value="STAS"/>
    <property type="match status" value="1"/>
</dbReference>
<dbReference type="AlphaFoldDB" id="A0A5D0NTF7"/>
<proteinExistence type="inferred from homology"/>
<protein>
    <recommendedName>
        <fullName evidence="2">Anti-sigma factor antagonist</fullName>
    </recommendedName>
</protein>
<accession>A0A5D0NTF7</accession>
<comment type="similarity">
    <text evidence="1 2">Belongs to the anti-sigma-factor antagonist family.</text>
</comment>
<comment type="caution">
    <text evidence="4">The sequence shown here is derived from an EMBL/GenBank/DDBJ whole genome shotgun (WGS) entry which is preliminary data.</text>
</comment>
<dbReference type="NCBIfam" id="TIGR00377">
    <property type="entry name" value="ant_ant_sig"/>
    <property type="match status" value="1"/>
</dbReference>
<evidence type="ECO:0000256" key="1">
    <source>
        <dbReference type="ARBA" id="ARBA00009013"/>
    </source>
</evidence>
<dbReference type="PANTHER" id="PTHR33495">
    <property type="entry name" value="ANTI-SIGMA FACTOR ANTAGONIST TM_1081-RELATED-RELATED"/>
    <property type="match status" value="1"/>
</dbReference>
<evidence type="ECO:0000256" key="2">
    <source>
        <dbReference type="RuleBase" id="RU003749"/>
    </source>
</evidence>
<keyword evidence="5" id="KW-1185">Reference proteome</keyword>
<dbReference type="EMBL" id="VSFG01000001">
    <property type="protein sequence ID" value="TYB47923.1"/>
    <property type="molecule type" value="Genomic_DNA"/>
</dbReference>